<reference evidence="2" key="2">
    <citation type="submission" date="2014-07" db="EMBL/GenBank/DDBJ databases">
        <authorList>
            <person name="Hull J."/>
        </authorList>
    </citation>
    <scope>NUCLEOTIDE SEQUENCE</scope>
</reference>
<dbReference type="EMBL" id="GBHO01039192">
    <property type="protein sequence ID" value="JAG04412.1"/>
    <property type="molecule type" value="Transcribed_RNA"/>
</dbReference>
<protein>
    <submittedName>
        <fullName evidence="2">Uncharacterized protein</fullName>
    </submittedName>
</protein>
<evidence type="ECO:0000256" key="1">
    <source>
        <dbReference type="SAM" id="Coils"/>
    </source>
</evidence>
<dbReference type="PANTHER" id="PTHR47510">
    <property type="entry name" value="REVERSE TRANSCRIPTASE DOMAIN-CONTAINING PROTEIN"/>
    <property type="match status" value="1"/>
</dbReference>
<proteinExistence type="predicted"/>
<gene>
    <name evidence="2" type="ORF">CM83_102504</name>
</gene>
<organism evidence="2">
    <name type="scientific">Lygus hesperus</name>
    <name type="common">Western plant bug</name>
    <dbReference type="NCBI Taxonomy" id="30085"/>
    <lineage>
        <taxon>Eukaryota</taxon>
        <taxon>Metazoa</taxon>
        <taxon>Ecdysozoa</taxon>
        <taxon>Arthropoda</taxon>
        <taxon>Hexapoda</taxon>
        <taxon>Insecta</taxon>
        <taxon>Pterygota</taxon>
        <taxon>Neoptera</taxon>
        <taxon>Paraneoptera</taxon>
        <taxon>Hemiptera</taxon>
        <taxon>Heteroptera</taxon>
        <taxon>Panheteroptera</taxon>
        <taxon>Cimicomorpha</taxon>
        <taxon>Miridae</taxon>
        <taxon>Mirini</taxon>
        <taxon>Lygus</taxon>
    </lineage>
</organism>
<dbReference type="AlphaFoldDB" id="A0A0A9W7J4"/>
<sequence>TKSFFEKHLKLLKSKVDACYEKYDSSNSVLDKADLRIARNEYRAAIDEAKKALNDERIANSPNPQRTLWQLINANRESSKSKNVASENITATQFNEFFTSIAHKLVDRLPIPNRDPLNFISTSNEVFSFHKVNCNDVCSAVKSLKNCGGSDLYGINTRIVKSVIGNLLNPLTYLINLCIEKGEFPDVFKRAIITPLFKKGDKDLLENHRPIAKLPI</sequence>
<keyword evidence="1" id="KW-0175">Coiled coil</keyword>
<dbReference type="PANTHER" id="PTHR47510:SF3">
    <property type="entry name" value="ENDO_EXONUCLEASE_PHOSPHATASE DOMAIN-CONTAINING PROTEIN"/>
    <property type="match status" value="1"/>
</dbReference>
<accession>A0A0A9W7J4</accession>
<reference evidence="2" key="1">
    <citation type="journal article" date="2014" name="PLoS ONE">
        <title>Transcriptome-Based Identification of ABC Transporters in the Western Tarnished Plant Bug Lygus hesperus.</title>
        <authorList>
            <person name="Hull J.J."/>
            <person name="Chaney K."/>
            <person name="Geib S.M."/>
            <person name="Fabrick J.A."/>
            <person name="Brent C.S."/>
            <person name="Walsh D."/>
            <person name="Lavine L.C."/>
        </authorList>
    </citation>
    <scope>NUCLEOTIDE SEQUENCE</scope>
</reference>
<feature type="non-terminal residue" evidence="2">
    <location>
        <position position="1"/>
    </location>
</feature>
<feature type="non-terminal residue" evidence="2">
    <location>
        <position position="216"/>
    </location>
</feature>
<feature type="coiled-coil region" evidence="1">
    <location>
        <begin position="32"/>
        <end position="59"/>
    </location>
</feature>
<evidence type="ECO:0000313" key="2">
    <source>
        <dbReference type="EMBL" id="JAG04412.1"/>
    </source>
</evidence>
<name>A0A0A9W7J4_LYGHE</name>